<name>A0ABX9EX47_9GAMM</name>
<protein>
    <recommendedName>
        <fullName evidence="1">Putative tail fiber protein gp53-like C-terminal domain-containing protein</fullName>
    </recommendedName>
</protein>
<comment type="caution">
    <text evidence="2">The sequence shown here is derived from an EMBL/GenBank/DDBJ whole genome shotgun (WGS) entry which is preliminary data.</text>
</comment>
<dbReference type="InterPro" id="IPR054075">
    <property type="entry name" value="Gp53-like_C"/>
</dbReference>
<sequence length="213" mass="22617">MHRIDTGTAQVDKFGAGKNGFTRGNPQTGTLATELDDDYFDALQEEICGPIEAAGLSLEKGNRGQLLAALRSLFLSRSNPGSDISNDGANDTFFKNLGLGEAAKRGVGTGQNQIPDMSFFTGSNETDGYVPFPGGLIMQWGSVRGGGNSVVTANFKVPFPSGVFVVVGCIYDDDNTSNTTLRRKTSSEPRVNAQFYLNDGISATSINWVAIGM</sequence>
<keyword evidence="3" id="KW-1185">Reference proteome</keyword>
<dbReference type="RefSeq" id="WP_112092089.1">
    <property type="nucleotide sequence ID" value="NZ_LUSR01000001.1"/>
</dbReference>
<dbReference type="Proteomes" id="UP000250186">
    <property type="component" value="Unassembled WGS sequence"/>
</dbReference>
<organism evidence="2 3">
    <name type="scientific">Lonsdalea populi</name>
    <dbReference type="NCBI Taxonomy" id="1172565"/>
    <lineage>
        <taxon>Bacteria</taxon>
        <taxon>Pseudomonadati</taxon>
        <taxon>Pseudomonadota</taxon>
        <taxon>Gammaproteobacteria</taxon>
        <taxon>Enterobacterales</taxon>
        <taxon>Pectobacteriaceae</taxon>
        <taxon>Lonsdalea</taxon>
    </lineage>
</organism>
<evidence type="ECO:0000259" key="1">
    <source>
        <dbReference type="Pfam" id="PF21882"/>
    </source>
</evidence>
<dbReference type="Gene3D" id="2.60.40.3940">
    <property type="match status" value="1"/>
</dbReference>
<dbReference type="Pfam" id="PF21882">
    <property type="entry name" value="Gp53-like_C"/>
    <property type="match status" value="1"/>
</dbReference>
<reference evidence="2 3" key="1">
    <citation type="submission" date="2016-02" db="EMBL/GenBank/DDBJ databases">
        <title>Species-wide whole genome sequencing reveals diversity, host range in Lonsdalea quercina.</title>
        <authorList>
            <person name="Li Y."/>
        </authorList>
    </citation>
    <scope>NUCLEOTIDE SEQUENCE [LARGE SCALE GENOMIC DNA]</scope>
    <source>
        <strain evidence="2 3">CFCC 12721</strain>
    </source>
</reference>
<dbReference type="EMBL" id="LUSW01000001">
    <property type="protein sequence ID" value="RAT38331.1"/>
    <property type="molecule type" value="Genomic_DNA"/>
</dbReference>
<evidence type="ECO:0000313" key="3">
    <source>
        <dbReference type="Proteomes" id="UP000250186"/>
    </source>
</evidence>
<accession>A0ABX9EX47</accession>
<proteinExistence type="predicted"/>
<gene>
    <name evidence="2" type="ORF">AU492_00715</name>
</gene>
<evidence type="ECO:0000313" key="2">
    <source>
        <dbReference type="EMBL" id="RAT38331.1"/>
    </source>
</evidence>
<feature type="domain" description="Putative tail fiber protein gp53-like C-terminal" evidence="1">
    <location>
        <begin position="132"/>
        <end position="212"/>
    </location>
</feature>